<dbReference type="Proteomes" id="UP000319004">
    <property type="component" value="Chromosome"/>
</dbReference>
<gene>
    <name evidence="3" type="ORF">Enr13x_07320</name>
</gene>
<keyword evidence="1" id="KW-0175">Coiled coil</keyword>
<evidence type="ECO:0000256" key="1">
    <source>
        <dbReference type="SAM" id="Coils"/>
    </source>
</evidence>
<name>A0A518HJ69_9BACT</name>
<dbReference type="OrthoDB" id="220175at2"/>
<keyword evidence="4" id="KW-1185">Reference proteome</keyword>
<dbReference type="KEGG" id="snep:Enr13x_07320"/>
<evidence type="ECO:0000256" key="2">
    <source>
        <dbReference type="SAM" id="MobiDB-lite"/>
    </source>
</evidence>
<feature type="compositionally biased region" description="Basic and acidic residues" evidence="2">
    <location>
        <begin position="985"/>
        <end position="1003"/>
    </location>
</feature>
<feature type="region of interest" description="Disordered" evidence="2">
    <location>
        <begin position="971"/>
        <end position="1003"/>
    </location>
</feature>
<dbReference type="EMBL" id="CP037423">
    <property type="protein sequence ID" value="QDV40896.1"/>
    <property type="molecule type" value="Genomic_DNA"/>
</dbReference>
<accession>A0A518HJ69</accession>
<feature type="coiled-coil region" evidence="1">
    <location>
        <begin position="569"/>
        <end position="630"/>
    </location>
</feature>
<proteinExistence type="predicted"/>
<evidence type="ECO:0000313" key="3">
    <source>
        <dbReference type="EMBL" id="QDV40896.1"/>
    </source>
</evidence>
<reference evidence="3 4" key="1">
    <citation type="submission" date="2019-03" db="EMBL/GenBank/DDBJ databases">
        <title>Deep-cultivation of Planctomycetes and their phenomic and genomic characterization uncovers novel biology.</title>
        <authorList>
            <person name="Wiegand S."/>
            <person name="Jogler M."/>
            <person name="Boedeker C."/>
            <person name="Pinto D."/>
            <person name="Vollmers J."/>
            <person name="Rivas-Marin E."/>
            <person name="Kohn T."/>
            <person name="Peeters S.H."/>
            <person name="Heuer A."/>
            <person name="Rast P."/>
            <person name="Oberbeckmann S."/>
            <person name="Bunk B."/>
            <person name="Jeske O."/>
            <person name="Meyerdierks A."/>
            <person name="Storesund J.E."/>
            <person name="Kallscheuer N."/>
            <person name="Luecker S."/>
            <person name="Lage O.M."/>
            <person name="Pohl T."/>
            <person name="Merkel B.J."/>
            <person name="Hornburger P."/>
            <person name="Mueller R.-W."/>
            <person name="Bruemmer F."/>
            <person name="Labrenz M."/>
            <person name="Spormann A.M."/>
            <person name="Op den Camp H."/>
            <person name="Overmann J."/>
            <person name="Amann R."/>
            <person name="Jetten M.S.M."/>
            <person name="Mascher T."/>
            <person name="Medema M.H."/>
            <person name="Devos D.P."/>
            <person name="Kaster A.-K."/>
            <person name="Ovreas L."/>
            <person name="Rohde M."/>
            <person name="Galperin M.Y."/>
            <person name="Jogler C."/>
        </authorList>
    </citation>
    <scope>NUCLEOTIDE SEQUENCE [LARGE SCALE GENOMIC DNA]</scope>
    <source>
        <strain evidence="3 4">Enr13</strain>
    </source>
</reference>
<feature type="coiled-coil region" evidence="1">
    <location>
        <begin position="366"/>
        <end position="401"/>
    </location>
</feature>
<protein>
    <submittedName>
        <fullName evidence="3">Uncharacterized protein</fullName>
    </submittedName>
</protein>
<organism evidence="3 4">
    <name type="scientific">Stieleria neptunia</name>
    <dbReference type="NCBI Taxonomy" id="2527979"/>
    <lineage>
        <taxon>Bacteria</taxon>
        <taxon>Pseudomonadati</taxon>
        <taxon>Planctomycetota</taxon>
        <taxon>Planctomycetia</taxon>
        <taxon>Pirellulales</taxon>
        <taxon>Pirellulaceae</taxon>
        <taxon>Stieleria</taxon>
    </lineage>
</organism>
<sequence length="1003" mass="109015">MAGKAQLIVELTSDEERLLNGFRKAQAADEELRAGLKKTGVEVDAMGKEMVDAMLKAGNATAATTDKILKQLRGIGPQGKKLFGELSQHGKQSVDDIVKKLDAVDQKLAAQARNLLAEWAKTDNADKFEKTRSQLESLGGDFKVLGAEIKKATEIPEDRIGEAQKLVAELNRIDPNSAKAIARAMKQAKKHVEKSRLDQFVSQLAGGTKQARELAKVLGVDMKESSLAAEGGIEGIAQKIIALRPELKRSVNRWKRDMAEAAKFGEGKYEQALNALRAGDPVSTQVADKIKTHLVSSGKIVERTFKDMIKPLEQIDPKLAAEAKKWHKHLQDHEKKSNNAFRQASSFALTEIASIAAAYVGVQEAVQFVTQAMQEQQDVLKKAAEEQRTLASAQQEALKNLATVSQSDRTDLLQNLVPDTAVAAAFPDLANLTKAIGDTRSAGASVDQIKQILPVAANLTALTPEFVDETSTALADSIRATGNQNVKEVASQLLLAGSDARIVDPSKLFRNLPPVQVAAANSVSDALRSESALQATAAFTAVTRAGADSQGDASQTAQIQIQARLRSFFQDLGKDATEATAELAKLKKADPLTAVQRNTFNKLSQNEADKAKNDREIARLQSEIDGIESKLDAGDLDAESRRVLGIQKRDLGRELVRVRRVEFSDDDAAQLQGLRDRIGDKDRAYQEKVAELEGTIAAASIKGYKGGRPELFFDQLKVLQQNPALREAFLKDKFGEQRFRSATEQFVTGGQAYDDAIAAYENLRRHRGSTALLDDKLRELRFGTPQLEQAYLQRQAETGQALQFSYDAIGAQQGAFREQLADVLLETRNSGLLKNLKQSFEEIGVRNGVLLSGSEGPEEVFSGIFRLAERSRDLRAGGITPAEAPRARRVSNLMETAFATLQSSATLAESPDVISALSDRAGRVAGAIQSGDYSFLQGDAASVVSANKEVFLRLASVLERIEALQAEQLGEARKTAENTKPNQRRPTDATRRAAGAADRRRAP</sequence>
<evidence type="ECO:0000313" key="4">
    <source>
        <dbReference type="Proteomes" id="UP000319004"/>
    </source>
</evidence>
<dbReference type="RefSeq" id="WP_145384696.1">
    <property type="nucleotide sequence ID" value="NZ_CP037423.1"/>
</dbReference>
<dbReference type="AlphaFoldDB" id="A0A518HJ69"/>